<name>A0A0E2LSJ2_PORGN</name>
<organism evidence="1 2">
    <name type="scientific">Porphyromonas gingivalis F0570</name>
    <dbReference type="NCBI Taxonomy" id="1227271"/>
    <lineage>
        <taxon>Bacteria</taxon>
        <taxon>Pseudomonadati</taxon>
        <taxon>Bacteroidota</taxon>
        <taxon>Bacteroidia</taxon>
        <taxon>Bacteroidales</taxon>
        <taxon>Porphyromonadaceae</taxon>
        <taxon>Porphyromonas</taxon>
    </lineage>
</organism>
<gene>
    <name evidence="1" type="ORF">HMPREF1555_00637</name>
</gene>
<accession>A0A0E2LSJ2</accession>
<proteinExistence type="predicted"/>
<sequence length="44" mass="5108">NEPIREDTMVFGVVQLYNQIHSIKQRNEGVSNQVRHTLIGLFII</sequence>
<reference evidence="1 2" key="1">
    <citation type="submission" date="2013-06" db="EMBL/GenBank/DDBJ databases">
        <authorList>
            <person name="Weinstock G."/>
            <person name="Sodergren E."/>
            <person name="Lobos E.A."/>
            <person name="Fulton L."/>
            <person name="Fulton R."/>
            <person name="Courtney L."/>
            <person name="Fronick C."/>
            <person name="O'Laughlin M."/>
            <person name="Godfrey J."/>
            <person name="Wilson R.M."/>
            <person name="Miner T."/>
            <person name="Farmer C."/>
            <person name="Delehaunty K."/>
            <person name="Cordes M."/>
            <person name="Minx P."/>
            <person name="Tomlinson C."/>
            <person name="Chen J."/>
            <person name="Wollam A."/>
            <person name="Pepin K.H."/>
            <person name="Bhonagiri V."/>
            <person name="Zhang X."/>
            <person name="Warren W."/>
            <person name="Mitreva M."/>
            <person name="Mardis E.R."/>
            <person name="Wilson R.K."/>
        </authorList>
    </citation>
    <scope>NUCLEOTIDE SEQUENCE [LARGE SCALE GENOMIC DNA]</scope>
    <source>
        <strain evidence="1 2">F0570</strain>
    </source>
</reference>
<evidence type="ECO:0000313" key="2">
    <source>
        <dbReference type="Proteomes" id="UP000016630"/>
    </source>
</evidence>
<evidence type="ECO:0000313" key="1">
    <source>
        <dbReference type="EMBL" id="ERJ68016.1"/>
    </source>
</evidence>
<dbReference type="EMBL" id="AWUW01000036">
    <property type="protein sequence ID" value="ERJ68016.1"/>
    <property type="molecule type" value="Genomic_DNA"/>
</dbReference>
<protein>
    <submittedName>
        <fullName evidence="1">Uncharacterized protein</fullName>
    </submittedName>
</protein>
<dbReference type="Proteomes" id="UP000016630">
    <property type="component" value="Unassembled WGS sequence"/>
</dbReference>
<feature type="non-terminal residue" evidence="1">
    <location>
        <position position="1"/>
    </location>
</feature>
<dbReference type="AlphaFoldDB" id="A0A0E2LSJ2"/>
<comment type="caution">
    <text evidence="1">The sequence shown here is derived from an EMBL/GenBank/DDBJ whole genome shotgun (WGS) entry which is preliminary data.</text>
</comment>
<dbReference type="HOGENOM" id="CLU_3209521_0_0_10"/>